<dbReference type="Proteomes" id="UP000182660">
    <property type="component" value="Unassembled WGS sequence"/>
</dbReference>
<organism evidence="3 5">
    <name type="scientific">Moritella viscosa</name>
    <dbReference type="NCBI Taxonomy" id="80854"/>
    <lineage>
        <taxon>Bacteria</taxon>
        <taxon>Pseudomonadati</taxon>
        <taxon>Pseudomonadota</taxon>
        <taxon>Gammaproteobacteria</taxon>
        <taxon>Alteromonadales</taxon>
        <taxon>Moritellaceae</taxon>
        <taxon>Moritella</taxon>
    </lineage>
</organism>
<dbReference type="EMBL" id="FPLJ01000051">
    <property type="protein sequence ID" value="SGY91116.1"/>
    <property type="molecule type" value="Genomic_DNA"/>
</dbReference>
<dbReference type="GeneID" id="71767212"/>
<evidence type="ECO:0000313" key="3">
    <source>
        <dbReference type="EMBL" id="SGZ00397.1"/>
    </source>
</evidence>
<reference evidence="3 5" key="1">
    <citation type="submission" date="2016-11" db="EMBL/GenBank/DDBJ databases">
        <authorList>
            <person name="Jaros S."/>
            <person name="Januszkiewicz K."/>
            <person name="Wedrychowicz H."/>
        </authorList>
    </citation>
    <scope>NUCLEOTIDE SEQUENCE [LARGE SCALE GENOMIC DNA]</scope>
    <source>
        <strain evidence="3">NVI 5450</strain>
    </source>
</reference>
<gene>
    <name evidence="2" type="ORF">MT2528_2085</name>
    <name evidence="3" type="ORF">NVI5450_2308</name>
</gene>
<keyword evidence="1" id="KW-0732">Signal</keyword>
<evidence type="ECO:0000313" key="2">
    <source>
        <dbReference type="EMBL" id="SGY91116.1"/>
    </source>
</evidence>
<evidence type="ECO:0000313" key="4">
    <source>
        <dbReference type="Proteomes" id="UP000182660"/>
    </source>
</evidence>
<feature type="signal peptide" evidence="1">
    <location>
        <begin position="1"/>
        <end position="22"/>
    </location>
</feature>
<accession>A0A1K9ZPQ6</accession>
<dbReference type="EMBL" id="FPLD01000061">
    <property type="protein sequence ID" value="SGZ00397.1"/>
    <property type="molecule type" value="Genomic_DNA"/>
</dbReference>
<dbReference type="AlphaFoldDB" id="A0A1K9ZPQ6"/>
<proteinExistence type="predicted"/>
<dbReference type="RefSeq" id="WP_244534181.1">
    <property type="nucleotide sequence ID" value="NZ_CAWQZC010000150.1"/>
</dbReference>
<dbReference type="Proteomes" id="UP000183794">
    <property type="component" value="Unassembled WGS sequence"/>
</dbReference>
<keyword evidence="4" id="KW-1185">Reference proteome</keyword>
<protein>
    <submittedName>
        <fullName evidence="3">Brevenin/esculentin/gaegurin/rugosin family</fullName>
    </submittedName>
</protein>
<name>A0A1K9ZPQ6_9GAMM</name>
<reference evidence="2 4" key="2">
    <citation type="submission" date="2016-11" db="EMBL/GenBank/DDBJ databases">
        <authorList>
            <person name="Klemetsen T."/>
        </authorList>
    </citation>
    <scope>NUCLEOTIDE SEQUENCE [LARGE SCALE GENOMIC DNA]</scope>
    <source>
        <strain evidence="2">MT 2528</strain>
    </source>
</reference>
<feature type="chain" id="PRO_5010260733" evidence="1">
    <location>
        <begin position="23"/>
        <end position="46"/>
    </location>
</feature>
<evidence type="ECO:0000256" key="1">
    <source>
        <dbReference type="SAM" id="SignalP"/>
    </source>
</evidence>
<sequence length="46" mass="5149">MHLNKIFLLLILALISLSQVHATENMDPKIINGEKVAVGAGHLWWL</sequence>
<evidence type="ECO:0000313" key="5">
    <source>
        <dbReference type="Proteomes" id="UP000183794"/>
    </source>
</evidence>